<dbReference type="RefSeq" id="WP_036315532.1">
    <property type="nucleotide sequence ID" value="NZ_JRQD01000006.1"/>
</dbReference>
<feature type="transmembrane region" description="Helical" evidence="7">
    <location>
        <begin position="59"/>
        <end position="79"/>
    </location>
</feature>
<evidence type="ECO:0000256" key="1">
    <source>
        <dbReference type="ARBA" id="ARBA00004429"/>
    </source>
</evidence>
<sequence length="448" mass="49559">MSHKQTDNPIIDGPVFITFLKYALPSILGLVAITTASLVDGMFVGHFVSADGLAAINLLIPYLTLIFGLALMLAIGGAVRGGHFLGQSKSFEASAVFSKCLVAVVFVGLLFLALSWLFDSTILSWLGTPDSLMGLILPYFRIISAVLVIQIFTMVLYYFVRLDNGQRLATTALVSGAMMNIVLDAIFIIGFDMGLVGAAWATAIAQAIQLVILSKFFFRDHRQLFFCWPRQGWGELKQISFNGLSEFTNEISGGLVILVLNWLLVTTLDVEGVAAFAVINYLIFVSLMLYYGFADALHLLVSHNHGAGQYKRITQFVSVGITMVMLVGFGLTLTLLIWPQSLISLFLNEASLSTRLLSSEFIRLIWPLFLINGVNVTLSIYLTAMQKPIPSMFIALSRSFILPVGLLLLFSWLLPQPDFILALPIAEWLTFLLAAYLFWRFRPSKNQN</sequence>
<feature type="transmembrane region" description="Helical" evidence="7">
    <location>
        <begin position="419"/>
        <end position="439"/>
    </location>
</feature>
<accession>A0A0A0BDI7</accession>
<dbReference type="GO" id="GO:0015297">
    <property type="term" value="F:antiporter activity"/>
    <property type="evidence" value="ECO:0007669"/>
    <property type="project" value="InterPro"/>
</dbReference>
<dbReference type="Proteomes" id="UP000029999">
    <property type="component" value="Unassembled WGS sequence"/>
</dbReference>
<evidence type="ECO:0000256" key="3">
    <source>
        <dbReference type="ARBA" id="ARBA00022475"/>
    </source>
</evidence>
<keyword evidence="4 7" id="KW-0812">Transmembrane</keyword>
<keyword evidence="6 7" id="KW-0472">Membrane</keyword>
<protein>
    <submittedName>
        <fullName evidence="8">MDR extrusion protein (Na(+)/drug antiporter), MATE family</fullName>
    </submittedName>
</protein>
<dbReference type="GO" id="GO:0042910">
    <property type="term" value="F:xenobiotic transmembrane transporter activity"/>
    <property type="evidence" value="ECO:0007669"/>
    <property type="project" value="InterPro"/>
</dbReference>
<dbReference type="PANTHER" id="PTHR43823:SF3">
    <property type="entry name" value="MULTIDRUG EXPORT PROTEIN MEPA"/>
    <property type="match status" value="1"/>
</dbReference>
<reference evidence="8 9" key="1">
    <citation type="submission" date="2014-09" db="EMBL/GenBank/DDBJ databases">
        <authorList>
            <person name="Grob C."/>
            <person name="Taubert M."/>
            <person name="Howat A.M."/>
            <person name="Burns O.J."/>
            <person name="Dixon J.L."/>
            <person name="Chen Y."/>
            <person name="Murrell J.C."/>
        </authorList>
    </citation>
    <scope>NUCLEOTIDE SEQUENCE [LARGE SCALE GENOMIC DNA]</scope>
    <source>
        <strain evidence="8">L4</strain>
    </source>
</reference>
<feature type="transmembrane region" description="Helical" evidence="7">
    <location>
        <begin position="197"/>
        <end position="218"/>
    </location>
</feature>
<dbReference type="STRING" id="392484.LP43_2336"/>
<dbReference type="PANTHER" id="PTHR43823">
    <property type="entry name" value="SPORULATION PROTEIN YKVU"/>
    <property type="match status" value="1"/>
</dbReference>
<evidence type="ECO:0000256" key="6">
    <source>
        <dbReference type="ARBA" id="ARBA00023136"/>
    </source>
</evidence>
<evidence type="ECO:0000256" key="7">
    <source>
        <dbReference type="SAM" id="Phobius"/>
    </source>
</evidence>
<comment type="subcellular location">
    <subcellularLocation>
        <location evidence="1">Cell inner membrane</location>
        <topology evidence="1">Multi-pass membrane protein</topology>
    </subcellularLocation>
</comment>
<dbReference type="PIRSF" id="PIRSF006603">
    <property type="entry name" value="DinF"/>
    <property type="match status" value="1"/>
</dbReference>
<evidence type="ECO:0000256" key="4">
    <source>
        <dbReference type="ARBA" id="ARBA00022692"/>
    </source>
</evidence>
<feature type="transmembrane region" description="Helical" evidence="7">
    <location>
        <begin position="100"/>
        <end position="118"/>
    </location>
</feature>
<comment type="caution">
    <text evidence="8">The sequence shown here is derived from an EMBL/GenBank/DDBJ whole genome shotgun (WGS) entry which is preliminary data.</text>
</comment>
<feature type="transmembrane region" description="Helical" evidence="7">
    <location>
        <begin position="138"/>
        <end position="160"/>
    </location>
</feature>
<feature type="transmembrane region" description="Helical" evidence="7">
    <location>
        <begin position="395"/>
        <end position="413"/>
    </location>
</feature>
<feature type="transmembrane region" description="Helical" evidence="7">
    <location>
        <begin position="272"/>
        <end position="293"/>
    </location>
</feature>
<keyword evidence="2" id="KW-0813">Transport</keyword>
<dbReference type="GO" id="GO:0005886">
    <property type="term" value="C:plasma membrane"/>
    <property type="evidence" value="ECO:0007669"/>
    <property type="project" value="UniProtKB-SubCell"/>
</dbReference>
<evidence type="ECO:0000256" key="2">
    <source>
        <dbReference type="ARBA" id="ARBA00022448"/>
    </source>
</evidence>
<proteinExistence type="predicted"/>
<name>A0A0A0BDI7_9GAMM</name>
<evidence type="ECO:0000313" key="8">
    <source>
        <dbReference type="EMBL" id="KGM06021.1"/>
    </source>
</evidence>
<evidence type="ECO:0000313" key="9">
    <source>
        <dbReference type="Proteomes" id="UP000029999"/>
    </source>
</evidence>
<feature type="transmembrane region" description="Helical" evidence="7">
    <location>
        <begin position="172"/>
        <end position="191"/>
    </location>
</feature>
<feature type="transmembrane region" description="Helical" evidence="7">
    <location>
        <begin position="313"/>
        <end position="338"/>
    </location>
</feature>
<dbReference type="Pfam" id="PF01554">
    <property type="entry name" value="MatE"/>
    <property type="match status" value="2"/>
</dbReference>
<dbReference type="InterPro" id="IPR051327">
    <property type="entry name" value="MATE_MepA_subfamily"/>
</dbReference>
<dbReference type="InterPro" id="IPR048279">
    <property type="entry name" value="MdtK-like"/>
</dbReference>
<organism evidence="8 9">
    <name type="scientific">Methylophaga thiooxydans</name>
    <dbReference type="NCBI Taxonomy" id="392484"/>
    <lineage>
        <taxon>Bacteria</taxon>
        <taxon>Pseudomonadati</taxon>
        <taxon>Pseudomonadota</taxon>
        <taxon>Gammaproteobacteria</taxon>
        <taxon>Thiotrichales</taxon>
        <taxon>Piscirickettsiaceae</taxon>
        <taxon>Methylophaga</taxon>
    </lineage>
</organism>
<feature type="transmembrane region" description="Helical" evidence="7">
    <location>
        <begin position="20"/>
        <end position="39"/>
    </location>
</feature>
<dbReference type="InterPro" id="IPR002528">
    <property type="entry name" value="MATE_fam"/>
</dbReference>
<feature type="transmembrane region" description="Helical" evidence="7">
    <location>
        <begin position="364"/>
        <end position="383"/>
    </location>
</feature>
<keyword evidence="5 7" id="KW-1133">Transmembrane helix</keyword>
<dbReference type="AlphaFoldDB" id="A0A0A0BDI7"/>
<evidence type="ECO:0000256" key="5">
    <source>
        <dbReference type="ARBA" id="ARBA00022989"/>
    </source>
</evidence>
<gene>
    <name evidence="8" type="ORF">LP43_2336</name>
</gene>
<dbReference type="EMBL" id="JRQD01000006">
    <property type="protein sequence ID" value="KGM06021.1"/>
    <property type="molecule type" value="Genomic_DNA"/>
</dbReference>
<keyword evidence="3" id="KW-1003">Cell membrane</keyword>